<evidence type="ECO:0000313" key="7">
    <source>
        <dbReference type="EMBL" id="NVN28973.1"/>
    </source>
</evidence>
<keyword evidence="4" id="KW-0238">DNA-binding</keyword>
<dbReference type="FunFam" id="3.40.50.1390:FF:000001">
    <property type="entry name" value="DNA recombinase"/>
    <property type="match status" value="1"/>
</dbReference>
<accession>A0A850NH58</accession>
<name>A0A850NH58_9PROT</name>
<dbReference type="PANTHER" id="PTHR30461">
    <property type="entry name" value="DNA-INVERTASE FROM LAMBDOID PROPHAGE"/>
    <property type="match status" value="1"/>
</dbReference>
<dbReference type="SMART" id="SM00857">
    <property type="entry name" value="Resolvase"/>
    <property type="match status" value="1"/>
</dbReference>
<dbReference type="PANTHER" id="PTHR30461:SF2">
    <property type="entry name" value="SERINE RECOMBINASE PINE-RELATED"/>
    <property type="match status" value="1"/>
</dbReference>
<dbReference type="GO" id="GO:0015074">
    <property type="term" value="P:DNA integration"/>
    <property type="evidence" value="ECO:0007669"/>
    <property type="project" value="UniProtKB-KW"/>
</dbReference>
<feature type="domain" description="Resolvase/invertase-type recombinase catalytic" evidence="6">
    <location>
        <begin position="1"/>
        <end position="135"/>
    </location>
</feature>
<evidence type="ECO:0000259" key="6">
    <source>
        <dbReference type="PROSITE" id="PS51736"/>
    </source>
</evidence>
<proteinExistence type="inferred from homology"/>
<comment type="similarity">
    <text evidence="1">Belongs to the site-specific recombinase resolvase family.</text>
</comment>
<dbReference type="InterPro" id="IPR050639">
    <property type="entry name" value="SSR_resolvase"/>
</dbReference>
<gene>
    <name evidence="7" type="ORF">HUK83_01240</name>
</gene>
<dbReference type="InterPro" id="IPR036162">
    <property type="entry name" value="Resolvase-like_N_sf"/>
</dbReference>
<reference evidence="7 8" key="1">
    <citation type="submission" date="2020-06" db="EMBL/GenBank/DDBJ databases">
        <title>Description of novel acetic acid bacteria.</title>
        <authorList>
            <person name="Sombolestani A."/>
        </authorList>
    </citation>
    <scope>NUCLEOTIDE SEQUENCE [LARGE SCALE GENOMIC DNA]</scope>
    <source>
        <strain evidence="7 8">LMG 26838</strain>
    </source>
</reference>
<dbReference type="Pfam" id="PF00239">
    <property type="entry name" value="Resolvase"/>
    <property type="match status" value="1"/>
</dbReference>
<keyword evidence="5" id="KW-0233">DNA recombination</keyword>
<organism evidence="7 8">
    <name type="scientific">Endobacter medicaginis</name>
    <dbReference type="NCBI Taxonomy" id="1181271"/>
    <lineage>
        <taxon>Bacteria</taxon>
        <taxon>Pseudomonadati</taxon>
        <taxon>Pseudomonadota</taxon>
        <taxon>Alphaproteobacteria</taxon>
        <taxon>Acetobacterales</taxon>
        <taxon>Acetobacteraceae</taxon>
        <taxon>Endobacter</taxon>
    </lineage>
</organism>
<dbReference type="CDD" id="cd03768">
    <property type="entry name" value="SR_ResInv"/>
    <property type="match status" value="1"/>
</dbReference>
<sequence>MRLGYMRVSRGDVQNLGLQRQALEDAGCEKFFEDRMSGAGLDRPGMKDLLGQLRKGDEIIVWKLDRAARNLSDLLVLLDTLESRGVAFRSLTEGLQTSGPMGRVVSQILGAFAEFERGLIVERTKAGLDAARKRGAVLGRPRALKVSQRQHVANEVTAGRMTVSDAARLFSVSTRTVRRLLNSCE</sequence>
<keyword evidence="2" id="KW-0229">DNA integration</keyword>
<dbReference type="AlphaFoldDB" id="A0A850NH58"/>
<dbReference type="GO" id="GO:0003677">
    <property type="term" value="F:DNA binding"/>
    <property type="evidence" value="ECO:0007669"/>
    <property type="project" value="UniProtKB-KW"/>
</dbReference>
<comment type="caution">
    <text evidence="7">The sequence shown here is derived from an EMBL/GenBank/DDBJ whole genome shotgun (WGS) entry which is preliminary data.</text>
</comment>
<evidence type="ECO:0000256" key="5">
    <source>
        <dbReference type="ARBA" id="ARBA00023172"/>
    </source>
</evidence>
<dbReference type="Gene3D" id="3.40.50.1390">
    <property type="entry name" value="Resolvase, N-terminal catalytic domain"/>
    <property type="match status" value="1"/>
</dbReference>
<evidence type="ECO:0000256" key="1">
    <source>
        <dbReference type="ARBA" id="ARBA00009913"/>
    </source>
</evidence>
<protein>
    <submittedName>
        <fullName evidence="7">Recombinase family protein</fullName>
    </submittedName>
</protein>
<dbReference type="GO" id="GO:0000150">
    <property type="term" value="F:DNA strand exchange activity"/>
    <property type="evidence" value="ECO:0007669"/>
    <property type="project" value="UniProtKB-KW"/>
</dbReference>
<evidence type="ECO:0000313" key="8">
    <source>
        <dbReference type="Proteomes" id="UP000565205"/>
    </source>
</evidence>
<dbReference type="Proteomes" id="UP000565205">
    <property type="component" value="Unassembled WGS sequence"/>
</dbReference>
<evidence type="ECO:0000256" key="3">
    <source>
        <dbReference type="ARBA" id="ARBA00023100"/>
    </source>
</evidence>
<keyword evidence="3" id="KW-0230">DNA invertase</keyword>
<evidence type="ECO:0000256" key="2">
    <source>
        <dbReference type="ARBA" id="ARBA00022908"/>
    </source>
</evidence>
<dbReference type="InterPro" id="IPR006119">
    <property type="entry name" value="Resolv_N"/>
</dbReference>
<dbReference type="SUPFAM" id="SSF53041">
    <property type="entry name" value="Resolvase-like"/>
    <property type="match status" value="1"/>
</dbReference>
<dbReference type="EMBL" id="JABXXQ010000007">
    <property type="protein sequence ID" value="NVN28973.1"/>
    <property type="molecule type" value="Genomic_DNA"/>
</dbReference>
<evidence type="ECO:0000256" key="4">
    <source>
        <dbReference type="ARBA" id="ARBA00023125"/>
    </source>
</evidence>
<dbReference type="PROSITE" id="PS51736">
    <property type="entry name" value="RECOMBINASES_3"/>
    <property type="match status" value="1"/>
</dbReference>